<sequence>MVMTRSGSARRLSVRQGRHATGQSALTECHAALLQSICRPSQVRKLKLAVFRDVILYYLKGDHQRYTDLMDDLHSHRVAKFSLSHRLQRAKDGKEAANQKYKDGSIVPAMYTYAIAWGILLPYFPEHYPAEDPTRADLGAIECALFSNISAMAAMEVRNDTLTQDQIEIISQIGMDAAEVCISAREFVSVGIMVKSCRRARELAEKARSREVPKDKLRFFKEQEDLLAGLPSTTMFSRVPAKHIARPVQL</sequence>
<name>A0AAD9FN75_PAPLA</name>
<keyword evidence="2" id="KW-1185">Reference proteome</keyword>
<dbReference type="EMBL" id="JAODAN010000012">
    <property type="protein sequence ID" value="KAK1921028.1"/>
    <property type="molecule type" value="Genomic_DNA"/>
</dbReference>
<comment type="caution">
    <text evidence="1">The sequence shown here is derived from an EMBL/GenBank/DDBJ whole genome shotgun (WGS) entry which is preliminary data.</text>
</comment>
<dbReference type="Proteomes" id="UP001182556">
    <property type="component" value="Unassembled WGS sequence"/>
</dbReference>
<protein>
    <submittedName>
        <fullName evidence="1">Uncharacterized protein</fullName>
    </submittedName>
</protein>
<proteinExistence type="predicted"/>
<reference evidence="1" key="1">
    <citation type="submission" date="2023-02" db="EMBL/GenBank/DDBJ databases">
        <title>Identification and recombinant expression of a fungal hydrolase from Papiliotrema laurentii that hydrolyzes apple cutin and clears colloidal polyester polyurethane.</title>
        <authorList>
            <consortium name="DOE Joint Genome Institute"/>
            <person name="Roman V.A."/>
            <person name="Bojanowski C."/>
            <person name="Crable B.R."/>
            <person name="Wagner D.N."/>
            <person name="Hung C.S."/>
            <person name="Nadeau L.J."/>
            <person name="Schratz L."/>
            <person name="Haridas S."/>
            <person name="Pangilinan J."/>
            <person name="Lipzen A."/>
            <person name="Na H."/>
            <person name="Yan M."/>
            <person name="Ng V."/>
            <person name="Grigoriev I.V."/>
            <person name="Spatafora J.W."/>
            <person name="Barlow D."/>
            <person name="Biffinger J."/>
            <person name="Kelley-Loughnane N."/>
            <person name="Varaljay V.A."/>
            <person name="Crookes-Goodson W.J."/>
        </authorList>
    </citation>
    <scope>NUCLEOTIDE SEQUENCE</scope>
    <source>
        <strain evidence="1">5307AH</strain>
    </source>
</reference>
<gene>
    <name evidence="1" type="ORF">DB88DRAFT_119811</name>
</gene>
<dbReference type="AlphaFoldDB" id="A0AAD9FN75"/>
<accession>A0AAD9FN75</accession>
<evidence type="ECO:0000313" key="2">
    <source>
        <dbReference type="Proteomes" id="UP001182556"/>
    </source>
</evidence>
<organism evidence="1 2">
    <name type="scientific">Papiliotrema laurentii</name>
    <name type="common">Cryptococcus laurentii</name>
    <dbReference type="NCBI Taxonomy" id="5418"/>
    <lineage>
        <taxon>Eukaryota</taxon>
        <taxon>Fungi</taxon>
        <taxon>Dikarya</taxon>
        <taxon>Basidiomycota</taxon>
        <taxon>Agaricomycotina</taxon>
        <taxon>Tremellomycetes</taxon>
        <taxon>Tremellales</taxon>
        <taxon>Rhynchogastremaceae</taxon>
        <taxon>Papiliotrema</taxon>
    </lineage>
</organism>
<evidence type="ECO:0000313" key="1">
    <source>
        <dbReference type="EMBL" id="KAK1921028.1"/>
    </source>
</evidence>